<keyword evidence="1 2" id="KW-0732">Signal</keyword>
<gene>
    <name evidence="5" type="ORF">SAMN05216200_103314</name>
</gene>
<dbReference type="InterPro" id="IPR019554">
    <property type="entry name" value="Soluble_ligand-bd"/>
</dbReference>
<dbReference type="Gene3D" id="3.10.560.10">
    <property type="entry name" value="Outer membrane lipoprotein wza domain like"/>
    <property type="match status" value="1"/>
</dbReference>
<dbReference type="PANTHER" id="PTHR33619">
    <property type="entry name" value="POLYSACCHARIDE EXPORT PROTEIN GFCE-RELATED"/>
    <property type="match status" value="1"/>
</dbReference>
<feature type="signal peptide" evidence="2">
    <location>
        <begin position="1"/>
        <end position="35"/>
    </location>
</feature>
<dbReference type="InterPro" id="IPR049712">
    <property type="entry name" value="Poly_export"/>
</dbReference>
<feature type="domain" description="Polysaccharide export protein N-terminal" evidence="3">
    <location>
        <begin position="36"/>
        <end position="110"/>
    </location>
</feature>
<reference evidence="5 6" key="1">
    <citation type="submission" date="2016-12" db="EMBL/GenBank/DDBJ databases">
        <authorList>
            <person name="Song W.-J."/>
            <person name="Kurnit D.M."/>
        </authorList>
    </citation>
    <scope>NUCLEOTIDE SEQUENCE [LARGE SCALE GENOMIC DNA]</scope>
    <source>
        <strain evidence="5 6">CGMCC 1.10808</strain>
    </source>
</reference>
<proteinExistence type="predicted"/>
<evidence type="ECO:0000256" key="1">
    <source>
        <dbReference type="ARBA" id="ARBA00022729"/>
    </source>
</evidence>
<protein>
    <submittedName>
        <fullName evidence="5">Polysaccharide export outer membrane protein</fullName>
    </submittedName>
</protein>
<dbReference type="InterPro" id="IPR003715">
    <property type="entry name" value="Poly_export_N"/>
</dbReference>
<organism evidence="5 6">
    <name type="scientific">Oceanicella actignis</name>
    <dbReference type="NCBI Taxonomy" id="1189325"/>
    <lineage>
        <taxon>Bacteria</taxon>
        <taxon>Pseudomonadati</taxon>
        <taxon>Pseudomonadota</taxon>
        <taxon>Alphaproteobacteria</taxon>
        <taxon>Rhodobacterales</taxon>
        <taxon>Paracoccaceae</taxon>
        <taxon>Oceanicella</taxon>
    </lineage>
</organism>
<dbReference type="STRING" id="1189325.SAMN04488119_101313"/>
<evidence type="ECO:0000259" key="4">
    <source>
        <dbReference type="Pfam" id="PF10531"/>
    </source>
</evidence>
<dbReference type="Pfam" id="PF10531">
    <property type="entry name" value="SLBB"/>
    <property type="match status" value="1"/>
</dbReference>
<dbReference type="Pfam" id="PF02563">
    <property type="entry name" value="Poly_export"/>
    <property type="match status" value="1"/>
</dbReference>
<dbReference type="AlphaFoldDB" id="A0A1M7SW62"/>
<feature type="chain" id="PRO_5009929306" evidence="2">
    <location>
        <begin position="36"/>
        <end position="216"/>
    </location>
</feature>
<evidence type="ECO:0000313" key="6">
    <source>
        <dbReference type="Proteomes" id="UP000184066"/>
    </source>
</evidence>
<name>A0A1M7SW62_9RHOB</name>
<keyword evidence="6" id="KW-1185">Reference proteome</keyword>
<dbReference type="Gene3D" id="3.30.1950.10">
    <property type="entry name" value="wza like domain"/>
    <property type="match status" value="1"/>
</dbReference>
<evidence type="ECO:0000313" key="5">
    <source>
        <dbReference type="EMBL" id="SHN62628.1"/>
    </source>
</evidence>
<evidence type="ECO:0000259" key="3">
    <source>
        <dbReference type="Pfam" id="PF02563"/>
    </source>
</evidence>
<feature type="domain" description="Soluble ligand binding" evidence="4">
    <location>
        <begin position="128"/>
        <end position="179"/>
    </location>
</feature>
<dbReference type="PANTHER" id="PTHR33619:SF3">
    <property type="entry name" value="POLYSACCHARIDE EXPORT PROTEIN GFCE-RELATED"/>
    <property type="match status" value="1"/>
</dbReference>
<dbReference type="GO" id="GO:0015159">
    <property type="term" value="F:polysaccharide transmembrane transporter activity"/>
    <property type="evidence" value="ECO:0007669"/>
    <property type="project" value="InterPro"/>
</dbReference>
<accession>A0A1M7SW62</accession>
<sequence>MRMRRFPGGRNLKKLVFAAMGLLAAILWSADQAGAQEELYKIQPGDQLAVSVLEDPNLNQTVLVRPDGRITLPIAGSVRAEGLSPEQLQEVLRKRFARGFEITPTVTVSLRYIAARDEVVDEEQAATVFVIGQVARPGALELTRPTNLLQALALAGGPGRFAKLDGIQLRRHDEDGTETEVMTFDYERIEDGMAALGNVLVKDGDVIVVPERGLFD</sequence>
<dbReference type="EMBL" id="FRDL01000003">
    <property type="protein sequence ID" value="SHN62628.1"/>
    <property type="molecule type" value="Genomic_DNA"/>
</dbReference>
<dbReference type="Proteomes" id="UP000184066">
    <property type="component" value="Unassembled WGS sequence"/>
</dbReference>
<evidence type="ECO:0000256" key="2">
    <source>
        <dbReference type="SAM" id="SignalP"/>
    </source>
</evidence>